<reference evidence="2" key="1">
    <citation type="submission" date="2024-05" db="EMBL/GenBank/DDBJ databases">
        <title>Draft Genome Sequences of Flagellimonas sp. MMG031 and Marinobacter sp. MMG032 Isolated from the dinoflagellate Symbiodinium pilosum.</title>
        <authorList>
            <person name="Shikuma N.J."/>
            <person name="Farrell M.V."/>
        </authorList>
    </citation>
    <scope>NUCLEOTIDE SEQUENCE</scope>
    <source>
        <strain evidence="2">MMG031</strain>
    </source>
</reference>
<evidence type="ECO:0000256" key="1">
    <source>
        <dbReference type="SAM" id="MobiDB-lite"/>
    </source>
</evidence>
<proteinExistence type="predicted"/>
<dbReference type="EMBL" id="CP157804">
    <property type="protein sequence ID" value="XBQ24233.1"/>
    <property type="molecule type" value="Genomic_DNA"/>
</dbReference>
<protein>
    <recommendedName>
        <fullName evidence="3">Transcriptional regulator</fullName>
    </recommendedName>
</protein>
<feature type="compositionally biased region" description="Basic residues" evidence="1">
    <location>
        <begin position="139"/>
        <end position="148"/>
    </location>
</feature>
<feature type="compositionally biased region" description="Polar residues" evidence="1">
    <location>
        <begin position="111"/>
        <end position="138"/>
    </location>
</feature>
<feature type="region of interest" description="Disordered" evidence="1">
    <location>
        <begin position="102"/>
        <end position="179"/>
    </location>
</feature>
<feature type="compositionally biased region" description="Basic and acidic residues" evidence="1">
    <location>
        <begin position="168"/>
        <end position="179"/>
    </location>
</feature>
<organism evidence="2">
    <name type="scientific">Flagellimonas sp. MMG031</name>
    <dbReference type="NCBI Taxonomy" id="3158549"/>
    <lineage>
        <taxon>Bacteria</taxon>
        <taxon>Pseudomonadati</taxon>
        <taxon>Bacteroidota</taxon>
        <taxon>Flavobacteriia</taxon>
        <taxon>Flavobacteriales</taxon>
        <taxon>Flavobacteriaceae</taxon>
        <taxon>Flagellimonas</taxon>
    </lineage>
</organism>
<dbReference type="RefSeq" id="WP_349352560.1">
    <property type="nucleotide sequence ID" value="NZ_CP157804.1"/>
</dbReference>
<dbReference type="AlphaFoldDB" id="A0AAU7N074"/>
<name>A0AAU7N074_9FLAO</name>
<evidence type="ECO:0008006" key="3">
    <source>
        <dbReference type="Google" id="ProtNLM"/>
    </source>
</evidence>
<evidence type="ECO:0000313" key="2">
    <source>
        <dbReference type="EMBL" id="XBQ24233.1"/>
    </source>
</evidence>
<sequence length="179" mass="20474">MEDINYIKHLNGVFGQFAKDGRLNPTHISLYMALFQLWNYKLFRESFHIDREEAMDLAKIGSKSTYHRCIKELEHWGYILYSPSHNPFKGSKVKMFDFGTSDGQALDPSRTDNGTSPGQAVVSNNKPIQTSKNYSNPIKQKKDKKSRSKNIGNNGKQSCTVPNTDNLRTTHDKNYNEPL</sequence>
<feature type="compositionally biased region" description="Polar residues" evidence="1">
    <location>
        <begin position="150"/>
        <end position="167"/>
    </location>
</feature>
<gene>
    <name evidence="2" type="ORF">ABNE31_04765</name>
</gene>
<dbReference type="KEGG" id="fld:ABNE31_04765"/>
<accession>A0AAU7N074</accession>